<name>A0A2T0ULL6_9MICO</name>
<dbReference type="PROSITE" id="PS50893">
    <property type="entry name" value="ABC_TRANSPORTER_2"/>
    <property type="match status" value="1"/>
</dbReference>
<evidence type="ECO:0000256" key="5">
    <source>
        <dbReference type="ARBA" id="ARBA00022840"/>
    </source>
</evidence>
<comment type="caution">
    <text evidence="12">The sequence shown here is derived from an EMBL/GenBank/DDBJ whole genome shotgun (WGS) entry which is preliminary data.</text>
</comment>
<evidence type="ECO:0000256" key="1">
    <source>
        <dbReference type="ARBA" id="ARBA00022448"/>
    </source>
</evidence>
<reference evidence="12 13" key="1">
    <citation type="submission" date="2018-03" db="EMBL/GenBank/DDBJ databases">
        <title>Genomic Encyclopedia of Archaeal and Bacterial Type Strains, Phase II (KMG-II): from individual species to whole genera.</title>
        <authorList>
            <person name="Goeker M."/>
        </authorList>
    </citation>
    <scope>NUCLEOTIDE SEQUENCE [LARGE SCALE GENOMIC DNA]</scope>
    <source>
        <strain evidence="12 13">ATCC BAA-1496</strain>
    </source>
</reference>
<dbReference type="InterPro" id="IPR017871">
    <property type="entry name" value="ABC_transporter-like_CS"/>
</dbReference>
<protein>
    <recommendedName>
        <fullName evidence="9">ABC-type quaternary amine transporter</fullName>
        <ecNumber evidence="9">7.6.2.9</ecNumber>
    </recommendedName>
</protein>
<keyword evidence="6" id="KW-0408">Iron</keyword>
<organism evidence="12 13">
    <name type="scientific">Knoellia remsis</name>
    <dbReference type="NCBI Taxonomy" id="407159"/>
    <lineage>
        <taxon>Bacteria</taxon>
        <taxon>Bacillati</taxon>
        <taxon>Actinomycetota</taxon>
        <taxon>Actinomycetes</taxon>
        <taxon>Micrococcales</taxon>
        <taxon>Intrasporangiaceae</taxon>
        <taxon>Knoellia</taxon>
    </lineage>
</organism>
<dbReference type="Gene3D" id="3.40.50.300">
    <property type="entry name" value="P-loop containing nucleotide triphosphate hydrolases"/>
    <property type="match status" value="1"/>
</dbReference>
<dbReference type="CDD" id="cd03259">
    <property type="entry name" value="ABC_Carb_Solutes_like"/>
    <property type="match status" value="1"/>
</dbReference>
<feature type="domain" description="ABC transporter" evidence="11">
    <location>
        <begin position="40"/>
        <end position="272"/>
    </location>
</feature>
<evidence type="ECO:0000313" key="13">
    <source>
        <dbReference type="Proteomes" id="UP000237822"/>
    </source>
</evidence>
<dbReference type="GO" id="GO:0043190">
    <property type="term" value="C:ATP-binding cassette (ABC) transporter complex"/>
    <property type="evidence" value="ECO:0007669"/>
    <property type="project" value="InterPro"/>
</dbReference>
<accession>A0A2T0ULL6</accession>
<dbReference type="AlphaFoldDB" id="A0A2T0ULL6"/>
<dbReference type="Pfam" id="PF08402">
    <property type="entry name" value="TOBE_2"/>
    <property type="match status" value="1"/>
</dbReference>
<keyword evidence="4" id="KW-0547">Nucleotide-binding</keyword>
<keyword evidence="8" id="KW-0472">Membrane</keyword>
<dbReference type="GO" id="GO:0015418">
    <property type="term" value="F:ABC-type quaternary ammonium compound transporting activity"/>
    <property type="evidence" value="ECO:0007669"/>
    <property type="project" value="UniProtKB-EC"/>
</dbReference>
<evidence type="ECO:0000256" key="3">
    <source>
        <dbReference type="ARBA" id="ARBA00022496"/>
    </source>
</evidence>
<dbReference type="InterPro" id="IPR003439">
    <property type="entry name" value="ABC_transporter-like_ATP-bd"/>
</dbReference>
<evidence type="ECO:0000256" key="8">
    <source>
        <dbReference type="ARBA" id="ARBA00023136"/>
    </source>
</evidence>
<proteinExistence type="predicted"/>
<dbReference type="InterPro" id="IPR050093">
    <property type="entry name" value="ABC_SmlMolc_Importer"/>
</dbReference>
<evidence type="ECO:0000313" key="12">
    <source>
        <dbReference type="EMBL" id="PRY58727.1"/>
    </source>
</evidence>
<dbReference type="PROSITE" id="PS00211">
    <property type="entry name" value="ABC_TRANSPORTER_1"/>
    <property type="match status" value="1"/>
</dbReference>
<dbReference type="EC" id="7.6.2.9" evidence="9"/>
<dbReference type="GO" id="GO:0015408">
    <property type="term" value="F:ABC-type ferric iron transporter activity"/>
    <property type="evidence" value="ECO:0007669"/>
    <property type="project" value="InterPro"/>
</dbReference>
<evidence type="ECO:0000259" key="11">
    <source>
        <dbReference type="PROSITE" id="PS50893"/>
    </source>
</evidence>
<feature type="compositionally biased region" description="Basic and acidic residues" evidence="10">
    <location>
        <begin position="11"/>
        <end position="21"/>
    </location>
</feature>
<dbReference type="RefSeq" id="WP_106297443.1">
    <property type="nucleotide sequence ID" value="NZ_PVTI01000011.1"/>
</dbReference>
<keyword evidence="7" id="KW-0406">Ion transport</keyword>
<dbReference type="InterPro" id="IPR015853">
    <property type="entry name" value="ABC_transpr_FbpC"/>
</dbReference>
<dbReference type="Proteomes" id="UP000237822">
    <property type="component" value="Unassembled WGS sequence"/>
</dbReference>
<dbReference type="GO" id="GO:0005524">
    <property type="term" value="F:ATP binding"/>
    <property type="evidence" value="ECO:0007669"/>
    <property type="project" value="UniProtKB-KW"/>
</dbReference>
<keyword evidence="13" id="KW-1185">Reference proteome</keyword>
<dbReference type="OrthoDB" id="9802264at2"/>
<feature type="region of interest" description="Disordered" evidence="10">
    <location>
        <begin position="1"/>
        <end position="35"/>
    </location>
</feature>
<dbReference type="InterPro" id="IPR003593">
    <property type="entry name" value="AAA+_ATPase"/>
</dbReference>
<evidence type="ECO:0000256" key="2">
    <source>
        <dbReference type="ARBA" id="ARBA00022475"/>
    </source>
</evidence>
<sequence>MTSEATVGRDATPDDARETHVGARTAYETNDTGAQRDPALALRTVSKSYGDTPAVCELDLAVEAGEIVALIGPSGCGKSTLLRLVAGLERPDAGEVRVGDATVAGRGAWVPPEKRRVGLVFQEHALFPHLTVGDNIRFGLAGVARAEQDARVRKVLELVHLPHTVDRYPHELSGGEQQRIALARSLAPRPEVVLLDEPFSSLDESLRARVRTDTVDALRATGTTAILVTHDQTEALTVGDRIGVMRAGVVEQLGTPAEVFERPVSRFVASFMGDADFLPVVADEHGLMSELGRVMVRTDVDAREAEVVVRPHEVALTLTLPADGGDGVARARAVVERVEYHGAFVLHTVRLPSGRTVRSWQPHSVRYPVGTEVVASIQPGLVPSLLVGDHTLPTPD</sequence>
<dbReference type="PANTHER" id="PTHR42781:SF4">
    <property type="entry name" value="SPERMIDINE_PUTRESCINE IMPORT ATP-BINDING PROTEIN POTA"/>
    <property type="match status" value="1"/>
</dbReference>
<dbReference type="GO" id="GO:0016887">
    <property type="term" value="F:ATP hydrolysis activity"/>
    <property type="evidence" value="ECO:0007669"/>
    <property type="project" value="InterPro"/>
</dbReference>
<dbReference type="InterPro" id="IPR027417">
    <property type="entry name" value="P-loop_NTPase"/>
</dbReference>
<dbReference type="FunFam" id="3.40.50.300:FF:000425">
    <property type="entry name" value="Probable ABC transporter, ATP-binding subunit"/>
    <property type="match status" value="1"/>
</dbReference>
<dbReference type="SUPFAM" id="SSF50331">
    <property type="entry name" value="MOP-like"/>
    <property type="match status" value="1"/>
</dbReference>
<keyword evidence="5 12" id="KW-0067">ATP-binding</keyword>
<dbReference type="Pfam" id="PF00005">
    <property type="entry name" value="ABC_tran"/>
    <property type="match status" value="1"/>
</dbReference>
<evidence type="ECO:0000256" key="6">
    <source>
        <dbReference type="ARBA" id="ARBA00023004"/>
    </source>
</evidence>
<gene>
    <name evidence="12" type="ORF">BCF74_1118</name>
</gene>
<evidence type="ECO:0000256" key="4">
    <source>
        <dbReference type="ARBA" id="ARBA00022741"/>
    </source>
</evidence>
<dbReference type="EMBL" id="PVTI01000011">
    <property type="protein sequence ID" value="PRY58727.1"/>
    <property type="molecule type" value="Genomic_DNA"/>
</dbReference>
<dbReference type="SMART" id="SM00382">
    <property type="entry name" value="AAA"/>
    <property type="match status" value="1"/>
</dbReference>
<dbReference type="InterPro" id="IPR013611">
    <property type="entry name" value="Transp-assoc_OB_typ2"/>
</dbReference>
<evidence type="ECO:0000256" key="9">
    <source>
        <dbReference type="ARBA" id="ARBA00066388"/>
    </source>
</evidence>
<keyword evidence="1" id="KW-0813">Transport</keyword>
<dbReference type="InterPro" id="IPR008995">
    <property type="entry name" value="Mo/tungstate-bd_C_term_dom"/>
</dbReference>
<keyword evidence="3" id="KW-0410">Iron transport</keyword>
<keyword evidence="2" id="KW-1003">Cell membrane</keyword>
<evidence type="ECO:0000256" key="10">
    <source>
        <dbReference type="SAM" id="MobiDB-lite"/>
    </source>
</evidence>
<dbReference type="PANTHER" id="PTHR42781">
    <property type="entry name" value="SPERMIDINE/PUTRESCINE IMPORT ATP-BINDING PROTEIN POTA"/>
    <property type="match status" value="1"/>
</dbReference>
<evidence type="ECO:0000256" key="7">
    <source>
        <dbReference type="ARBA" id="ARBA00023065"/>
    </source>
</evidence>
<dbReference type="SUPFAM" id="SSF52540">
    <property type="entry name" value="P-loop containing nucleoside triphosphate hydrolases"/>
    <property type="match status" value="1"/>
</dbReference>